<dbReference type="Gene3D" id="2.130.10.10">
    <property type="entry name" value="YVTN repeat-like/Quinoprotein amine dehydrogenase"/>
    <property type="match status" value="1"/>
</dbReference>
<dbReference type="KEGG" id="mdv:C5Q96_02545"/>
<dbReference type="InterPro" id="IPR015943">
    <property type="entry name" value="WD40/YVTN_repeat-like_dom_sf"/>
</dbReference>
<dbReference type="Proteomes" id="UP000237883">
    <property type="component" value="Chromosome"/>
</dbReference>
<proteinExistence type="predicted"/>
<accession>A0A2S0L3I5</accession>
<sequence>MIHLIAYPLTWDDIELRANNTVGIYKIKNKIAVLSCVSYTAHIDDSKDYMQGFILTNFSTDFMNHGQIRLMDLDDISALDCELNEKDGRFIINTKKYKGYRKSLEKLIEVTDEELKVIGDAPAPLDNTYSDGKVYRFGNIEVYMHSSFIMACREADSGKVIWKTKLGAYLYTDVDEKEGILYFGTDGMGGKFFAVNLSDGSIKYSYNTRGTSNFLYYKDYVLLSNEKNKPVLINRNDGTLYKKLEFDKFEITVYQQMIIDNDKLYAIAAKGNTAYAVCTDL</sequence>
<evidence type="ECO:0000313" key="1">
    <source>
        <dbReference type="EMBL" id="AVM47794.1"/>
    </source>
</evidence>
<dbReference type="AlphaFoldDB" id="A0A2S0L3I5"/>
<protein>
    <submittedName>
        <fullName evidence="1">Uncharacterized protein</fullName>
    </submittedName>
</protein>
<gene>
    <name evidence="1" type="ORF">C5Q96_02545</name>
</gene>
<dbReference type="OrthoDB" id="2079456at2"/>
<name>A0A2S0L3I5_9FIRM</name>
<organism evidence="1 2">
    <name type="scientific">Mogibacterium diversum</name>
    <dbReference type="NCBI Taxonomy" id="114527"/>
    <lineage>
        <taxon>Bacteria</taxon>
        <taxon>Bacillati</taxon>
        <taxon>Bacillota</taxon>
        <taxon>Clostridia</taxon>
        <taxon>Peptostreptococcales</taxon>
        <taxon>Anaerovoracaceae</taxon>
        <taxon>Mogibacterium</taxon>
    </lineage>
</organism>
<dbReference type="InterPro" id="IPR011047">
    <property type="entry name" value="Quinoprotein_ADH-like_sf"/>
</dbReference>
<evidence type="ECO:0000313" key="2">
    <source>
        <dbReference type="Proteomes" id="UP000237883"/>
    </source>
</evidence>
<dbReference type="SUPFAM" id="SSF50998">
    <property type="entry name" value="Quinoprotein alcohol dehydrogenase-like"/>
    <property type="match status" value="1"/>
</dbReference>
<dbReference type="EMBL" id="CP027228">
    <property type="protein sequence ID" value="AVM47794.1"/>
    <property type="molecule type" value="Genomic_DNA"/>
</dbReference>
<keyword evidence="2" id="KW-1185">Reference proteome</keyword>
<dbReference type="GeneID" id="78391133"/>
<reference evidence="2" key="1">
    <citation type="submission" date="2018-02" db="EMBL/GenBank/DDBJ databases">
        <authorList>
            <person name="Holder M.E."/>
            <person name="Ajami N.J."/>
            <person name="Petrosino J.F."/>
        </authorList>
    </citation>
    <scope>NUCLEOTIDE SEQUENCE [LARGE SCALE GENOMIC DNA]</scope>
    <source>
        <strain evidence="2">CCUG 47132</strain>
    </source>
</reference>
<dbReference type="RefSeq" id="WP_106056873.1">
    <property type="nucleotide sequence ID" value="NZ_CP027228.1"/>
</dbReference>